<dbReference type="RefSeq" id="WP_013798852.1">
    <property type="nucleotide sequence ID" value="NC_015562.1"/>
</dbReference>
<feature type="transmembrane region" description="Helical" evidence="6">
    <location>
        <begin position="87"/>
        <end position="103"/>
    </location>
</feature>
<evidence type="ECO:0000256" key="2">
    <source>
        <dbReference type="ARBA" id="ARBA00022475"/>
    </source>
</evidence>
<evidence type="ECO:0000256" key="6">
    <source>
        <dbReference type="SAM" id="Phobius"/>
    </source>
</evidence>
<feature type="transmembrane region" description="Helical" evidence="6">
    <location>
        <begin position="256"/>
        <end position="274"/>
    </location>
</feature>
<keyword evidence="8" id="KW-1185">Reference proteome</keyword>
<evidence type="ECO:0000313" key="7">
    <source>
        <dbReference type="EMBL" id="AEF96249.1"/>
    </source>
</evidence>
<dbReference type="InterPro" id="IPR001851">
    <property type="entry name" value="ABC_transp_permease"/>
</dbReference>
<evidence type="ECO:0000313" key="8">
    <source>
        <dbReference type="Proteomes" id="UP000009227"/>
    </source>
</evidence>
<name>F6BCN8_METIK</name>
<dbReference type="Pfam" id="PF02653">
    <property type="entry name" value="BPD_transp_2"/>
    <property type="match status" value="1"/>
</dbReference>
<dbReference type="PANTHER" id="PTHR30482">
    <property type="entry name" value="HIGH-AFFINITY BRANCHED-CHAIN AMINO ACID TRANSPORT SYSTEM PERMEASE"/>
    <property type="match status" value="1"/>
</dbReference>
<feature type="transmembrane region" description="Helical" evidence="6">
    <location>
        <begin position="36"/>
        <end position="56"/>
    </location>
</feature>
<sequence length="288" mass="31554">MDITNYILDFIVHAGIFAILAVSLNLEFGYTGLSNFGKVAFFAIGAYTAALSNPFLPFPLNIILGVIIAGIAGFLISIPSLKLRDDYLAIVTIAFGEILRLIFNNEKWTGGASGWTNIQYFDLKTMLIIVLIAFIGVFIFSEKLVNSPFGRLMKAVREDEIATKALGKDTFLIKAKTLGVGSALAGIAGGLYAHYLGYISPDMFMPIITFLIWMMVIIGGKANNYGVLVGVLIVDLIERGTQILGNYDLPIEPANLRMILIGLLLILFVMYRPYGLIPEKPMKIGEIE</sequence>
<evidence type="ECO:0000256" key="5">
    <source>
        <dbReference type="ARBA" id="ARBA00023136"/>
    </source>
</evidence>
<feature type="transmembrane region" description="Helical" evidence="6">
    <location>
        <begin position="62"/>
        <end position="80"/>
    </location>
</feature>
<dbReference type="Proteomes" id="UP000009227">
    <property type="component" value="Chromosome"/>
</dbReference>
<dbReference type="AlphaFoldDB" id="F6BCN8"/>
<dbReference type="GO" id="GO:0005886">
    <property type="term" value="C:plasma membrane"/>
    <property type="evidence" value="ECO:0007669"/>
    <property type="project" value="UniProtKB-SubCell"/>
</dbReference>
<dbReference type="EMBL" id="CP002737">
    <property type="protein sequence ID" value="AEF96249.1"/>
    <property type="molecule type" value="Genomic_DNA"/>
</dbReference>
<dbReference type="OrthoDB" id="15394at2157"/>
<comment type="subcellular location">
    <subcellularLocation>
        <location evidence="1">Cell membrane</location>
        <topology evidence="1">Multi-pass membrane protein</topology>
    </subcellularLocation>
</comment>
<reference evidence="7 8" key="1">
    <citation type="submission" date="2011-05" db="EMBL/GenBank/DDBJ databases">
        <title>Complete sequence of Methanotorris igneus Kol 5.</title>
        <authorList>
            <consortium name="US DOE Joint Genome Institute"/>
            <person name="Lucas S."/>
            <person name="Han J."/>
            <person name="Lapidus A."/>
            <person name="Cheng J.-F."/>
            <person name="Goodwin L."/>
            <person name="Pitluck S."/>
            <person name="Peters L."/>
            <person name="Mikhailova N."/>
            <person name="Chertkov O."/>
            <person name="Han C."/>
            <person name="Tapia R."/>
            <person name="Land M."/>
            <person name="Hauser L."/>
            <person name="Kyrpides N."/>
            <person name="Ivanova N."/>
            <person name="Pagani I."/>
            <person name="Sieprawska-Lupa M."/>
            <person name="Whitman W."/>
            <person name="Woyke T."/>
        </authorList>
    </citation>
    <scope>NUCLEOTIDE SEQUENCE [LARGE SCALE GENOMIC DNA]</scope>
    <source>
        <strain evidence="8">DSM 5666 / JCM 11834 / Kol 5</strain>
    </source>
</reference>
<keyword evidence="3 6" id="KW-0812">Transmembrane</keyword>
<dbReference type="KEGG" id="mig:Metig_0699"/>
<gene>
    <name evidence="7" type="ordered locus">Metig_0699</name>
</gene>
<dbReference type="GeneID" id="10643539"/>
<dbReference type="InterPro" id="IPR043428">
    <property type="entry name" value="LivM-like"/>
</dbReference>
<organism evidence="8">
    <name type="scientific">Methanotorris igneus (strain DSM 5666 / JCM 11834 / Kol 5)</name>
    <dbReference type="NCBI Taxonomy" id="880724"/>
    <lineage>
        <taxon>Archaea</taxon>
        <taxon>Methanobacteriati</taxon>
        <taxon>Methanobacteriota</taxon>
        <taxon>Methanomada group</taxon>
        <taxon>Methanococci</taxon>
        <taxon>Methanococcales</taxon>
        <taxon>Methanocaldococcaceae</taxon>
        <taxon>Methanotorris</taxon>
    </lineage>
</organism>
<feature type="transmembrane region" description="Helical" evidence="6">
    <location>
        <begin position="6"/>
        <end position="24"/>
    </location>
</feature>
<dbReference type="HOGENOM" id="CLU_031365_1_2_2"/>
<keyword evidence="4 6" id="KW-1133">Transmembrane helix</keyword>
<evidence type="ECO:0000256" key="4">
    <source>
        <dbReference type="ARBA" id="ARBA00022989"/>
    </source>
</evidence>
<dbReference type="STRING" id="880724.Metig_0699"/>
<feature type="transmembrane region" description="Helical" evidence="6">
    <location>
        <begin position="123"/>
        <end position="141"/>
    </location>
</feature>
<accession>F6BCN8</accession>
<keyword evidence="2" id="KW-1003">Cell membrane</keyword>
<keyword evidence="5 6" id="KW-0472">Membrane</keyword>
<dbReference type="PANTHER" id="PTHR30482:SF1">
    <property type="entry name" value="BRANCHED-CHAIN AMINO ACID TRANSPORT PERMEASE PROTEIN LIVM-RELATED"/>
    <property type="match status" value="1"/>
</dbReference>
<protein>
    <submittedName>
        <fullName evidence="7">ABC-type transporter, integral membrane subunit</fullName>
    </submittedName>
</protein>
<dbReference type="CDD" id="cd06581">
    <property type="entry name" value="TM_PBP1_LivM_like"/>
    <property type="match status" value="1"/>
</dbReference>
<evidence type="ECO:0000256" key="1">
    <source>
        <dbReference type="ARBA" id="ARBA00004651"/>
    </source>
</evidence>
<evidence type="ECO:0000256" key="3">
    <source>
        <dbReference type="ARBA" id="ARBA00022692"/>
    </source>
</evidence>
<dbReference type="GO" id="GO:0015658">
    <property type="term" value="F:branched-chain amino acid transmembrane transporter activity"/>
    <property type="evidence" value="ECO:0007669"/>
    <property type="project" value="InterPro"/>
</dbReference>
<proteinExistence type="predicted"/>
<feature type="transmembrane region" description="Helical" evidence="6">
    <location>
        <begin position="178"/>
        <end position="197"/>
    </location>
</feature>